<keyword evidence="1" id="KW-1133">Transmembrane helix</keyword>
<dbReference type="EMBL" id="LWAE01000001">
    <property type="protein sequence ID" value="KZL93400.1"/>
    <property type="molecule type" value="Genomic_DNA"/>
</dbReference>
<evidence type="ECO:0000313" key="2">
    <source>
        <dbReference type="EMBL" id="KZL93400.1"/>
    </source>
</evidence>
<dbReference type="InterPro" id="IPR007813">
    <property type="entry name" value="PilN"/>
</dbReference>
<dbReference type="PATRIC" id="fig|1121326.3.peg.402"/>
<feature type="transmembrane region" description="Helical" evidence="1">
    <location>
        <begin position="48"/>
        <end position="68"/>
    </location>
</feature>
<keyword evidence="1" id="KW-0472">Membrane</keyword>
<dbReference type="OrthoDB" id="1707667at2"/>
<name>A0A162U3T5_9CLOT</name>
<keyword evidence="1" id="KW-0812">Transmembrane</keyword>
<dbReference type="RefSeq" id="WP_066617280.1">
    <property type="nucleotide sequence ID" value="NZ_FQXL01000015.1"/>
</dbReference>
<dbReference type="Pfam" id="PF05137">
    <property type="entry name" value="PilN"/>
    <property type="match status" value="1"/>
</dbReference>
<evidence type="ECO:0000256" key="1">
    <source>
        <dbReference type="SAM" id="Phobius"/>
    </source>
</evidence>
<evidence type="ECO:0000313" key="3">
    <source>
        <dbReference type="Proteomes" id="UP000076603"/>
    </source>
</evidence>
<dbReference type="Proteomes" id="UP000076603">
    <property type="component" value="Unassembled WGS sequence"/>
</dbReference>
<dbReference type="PANTHER" id="PTHR40278:SF1">
    <property type="entry name" value="DNA UTILIZATION PROTEIN HOFN"/>
    <property type="match status" value="1"/>
</dbReference>
<comment type="caution">
    <text evidence="2">The sequence shown here is derived from an EMBL/GenBank/DDBJ whole genome shotgun (WGS) entry which is preliminary data.</text>
</comment>
<evidence type="ECO:0008006" key="4">
    <source>
        <dbReference type="Google" id="ProtNLM"/>
    </source>
</evidence>
<dbReference type="PANTHER" id="PTHR40278">
    <property type="entry name" value="DNA UTILIZATION PROTEIN HOFN"/>
    <property type="match status" value="1"/>
</dbReference>
<organism evidence="2 3">
    <name type="scientific">Clostridium magnum DSM 2767</name>
    <dbReference type="NCBI Taxonomy" id="1121326"/>
    <lineage>
        <taxon>Bacteria</taxon>
        <taxon>Bacillati</taxon>
        <taxon>Bacillota</taxon>
        <taxon>Clostridia</taxon>
        <taxon>Eubacteriales</taxon>
        <taxon>Clostridiaceae</taxon>
        <taxon>Clostridium</taxon>
    </lineage>
</organism>
<proteinExistence type="predicted"/>
<sequence>MKKDELLNKLKKLSNTKIDLPKKEKKNKQDFNFFEPYNGKNKQEKNKLLRASVVVVFLCVIFISSFIWNTIQIKNSQRELEAIKKELESPQIKDKLSEIDKLDGKYNILNKYYGQVYIINGALENKDLVNSELMGKICSSLPGKVSFKSFSVTLGENGSGGSIDIQGTAESRVNAAELQYNLKSLDNIKDVQVTNITDAVGNIVVGNDTTGANVSKYTFSIKCTLKEADEDEAK</sequence>
<reference evidence="2 3" key="1">
    <citation type="submission" date="2016-04" db="EMBL/GenBank/DDBJ databases">
        <title>Genome sequence of Clostridium magnum DSM 2767.</title>
        <authorList>
            <person name="Poehlein A."/>
            <person name="Uhlig R."/>
            <person name="Fischer R."/>
            <person name="Bahl H."/>
            <person name="Daniel R."/>
        </authorList>
    </citation>
    <scope>NUCLEOTIDE SEQUENCE [LARGE SCALE GENOMIC DNA]</scope>
    <source>
        <strain evidence="2 3">DSM 2767</strain>
    </source>
</reference>
<gene>
    <name evidence="2" type="ORF">CLMAG_04240</name>
</gene>
<accession>A0A162U3T5</accession>
<dbReference type="AlphaFoldDB" id="A0A162U3T5"/>
<keyword evidence="3" id="KW-1185">Reference proteome</keyword>
<dbReference type="STRING" id="1121326.CLMAG_04240"/>
<protein>
    <recommendedName>
        <fullName evidence="4">Fimbrial assembly protein PilN</fullName>
    </recommendedName>
</protein>
<dbReference type="InterPro" id="IPR052534">
    <property type="entry name" value="Extracell_DNA_Util/SecSys_Comp"/>
</dbReference>